<dbReference type="Gene3D" id="2.40.30.10">
    <property type="entry name" value="Translation factors"/>
    <property type="match status" value="1"/>
</dbReference>
<name>A0A1Y1X5D1_9FUNG</name>
<keyword evidence="5" id="KW-0274">FAD</keyword>
<dbReference type="InterPro" id="IPR001709">
    <property type="entry name" value="Flavoprot_Pyr_Nucl_cyt_Rdtase"/>
</dbReference>
<dbReference type="GO" id="GO:0016491">
    <property type="term" value="F:oxidoreductase activity"/>
    <property type="evidence" value="ECO:0007669"/>
    <property type="project" value="UniProtKB-KW"/>
</dbReference>
<dbReference type="PANTHER" id="PTHR19384:SF10">
    <property type="entry name" value="NADPH-DEPENDENT DIFLAVIN OXIDOREDUCTASE 1"/>
    <property type="match status" value="1"/>
</dbReference>
<dbReference type="InterPro" id="IPR001094">
    <property type="entry name" value="Flavdoxin-like"/>
</dbReference>
<dbReference type="PRINTS" id="PR00369">
    <property type="entry name" value="FLAVODOXIN"/>
</dbReference>
<evidence type="ECO:0000256" key="7">
    <source>
        <dbReference type="ARBA" id="ARBA00023002"/>
    </source>
</evidence>
<dbReference type="InterPro" id="IPR003097">
    <property type="entry name" value="CysJ-like_FAD-binding"/>
</dbReference>
<accession>A0A1Y1X5D1</accession>
<evidence type="ECO:0000313" key="11">
    <source>
        <dbReference type="Proteomes" id="UP000193944"/>
    </source>
</evidence>
<dbReference type="InterPro" id="IPR029039">
    <property type="entry name" value="Flavoprotein-like_sf"/>
</dbReference>
<dbReference type="InterPro" id="IPR001433">
    <property type="entry name" value="OxRdtase_FAD/NAD-bd"/>
</dbReference>
<dbReference type="SUPFAM" id="SSF63380">
    <property type="entry name" value="Riboflavin synthase domain-like"/>
    <property type="match status" value="1"/>
</dbReference>
<dbReference type="GO" id="GO:0010181">
    <property type="term" value="F:FMN binding"/>
    <property type="evidence" value="ECO:0007669"/>
    <property type="project" value="InterPro"/>
</dbReference>
<dbReference type="Pfam" id="PF00667">
    <property type="entry name" value="FAD_binding_1"/>
    <property type="match status" value="1"/>
</dbReference>
<evidence type="ECO:0000313" key="10">
    <source>
        <dbReference type="EMBL" id="ORX81017.1"/>
    </source>
</evidence>
<evidence type="ECO:0000256" key="3">
    <source>
        <dbReference type="ARBA" id="ARBA00022630"/>
    </source>
</evidence>
<evidence type="ECO:0000256" key="6">
    <source>
        <dbReference type="ARBA" id="ARBA00022857"/>
    </source>
</evidence>
<dbReference type="InterPro" id="IPR008254">
    <property type="entry name" value="Flavodoxin/NO_synth"/>
</dbReference>
<keyword evidence="6" id="KW-0521">NADP</keyword>
<evidence type="ECO:0000259" key="9">
    <source>
        <dbReference type="PROSITE" id="PS51384"/>
    </source>
</evidence>
<reference evidence="10 11" key="2">
    <citation type="submission" date="2016-08" db="EMBL/GenBank/DDBJ databases">
        <title>Pervasive Adenine N6-methylation of Active Genes in Fungi.</title>
        <authorList>
            <consortium name="DOE Joint Genome Institute"/>
            <person name="Mondo S.J."/>
            <person name="Dannebaum R.O."/>
            <person name="Kuo R.C."/>
            <person name="Labutti K."/>
            <person name="Haridas S."/>
            <person name="Kuo A."/>
            <person name="Salamov A."/>
            <person name="Ahrendt S.R."/>
            <person name="Lipzen A."/>
            <person name="Sullivan W."/>
            <person name="Andreopoulos W.B."/>
            <person name="Clum A."/>
            <person name="Lindquist E."/>
            <person name="Daum C."/>
            <person name="Ramamoorthy G.K."/>
            <person name="Gryganskyi A."/>
            <person name="Culley D."/>
            <person name="Magnuson J.K."/>
            <person name="James T.Y."/>
            <person name="O'Malley M.A."/>
            <person name="Stajich J.E."/>
            <person name="Spatafora J.W."/>
            <person name="Visel A."/>
            <person name="Grigoriev I.V."/>
        </authorList>
    </citation>
    <scope>NUCLEOTIDE SEQUENCE [LARGE SCALE GENOMIC DNA]</scope>
    <source>
        <strain evidence="10 11">S4</strain>
    </source>
</reference>
<evidence type="ECO:0000256" key="1">
    <source>
        <dbReference type="ARBA" id="ARBA00001917"/>
    </source>
</evidence>
<comment type="cofactor">
    <cofactor evidence="1">
        <name>FMN</name>
        <dbReference type="ChEBI" id="CHEBI:58210"/>
    </cofactor>
</comment>
<evidence type="ECO:0000259" key="8">
    <source>
        <dbReference type="PROSITE" id="PS50902"/>
    </source>
</evidence>
<protein>
    <submittedName>
        <fullName evidence="10">Riboflavin synthase domain-like protein</fullName>
    </submittedName>
</protein>
<dbReference type="PANTHER" id="PTHR19384">
    <property type="entry name" value="NITRIC OXIDE SYNTHASE-RELATED"/>
    <property type="match status" value="1"/>
</dbReference>
<reference evidence="10 11" key="1">
    <citation type="submission" date="2016-08" db="EMBL/GenBank/DDBJ databases">
        <title>A Parts List for Fungal Cellulosomes Revealed by Comparative Genomics.</title>
        <authorList>
            <consortium name="DOE Joint Genome Institute"/>
            <person name="Haitjema C.H."/>
            <person name="Gilmore S.P."/>
            <person name="Henske J.K."/>
            <person name="Solomon K.V."/>
            <person name="De Groot R."/>
            <person name="Kuo A."/>
            <person name="Mondo S.J."/>
            <person name="Salamov A.A."/>
            <person name="Labutti K."/>
            <person name="Zhao Z."/>
            <person name="Chiniquy J."/>
            <person name="Barry K."/>
            <person name="Brewer H.M."/>
            <person name="Purvine S.O."/>
            <person name="Wright A.T."/>
            <person name="Boxma B."/>
            <person name="Van Alen T."/>
            <person name="Hackstein J.H."/>
            <person name="Baker S.E."/>
            <person name="Grigoriev I.V."/>
            <person name="O'Malley M.A."/>
        </authorList>
    </citation>
    <scope>NUCLEOTIDE SEQUENCE [LARGE SCALE GENOMIC DNA]</scope>
    <source>
        <strain evidence="10 11">S4</strain>
    </source>
</reference>
<dbReference type="Pfam" id="PF00175">
    <property type="entry name" value="NAD_binding_1"/>
    <property type="match status" value="1"/>
</dbReference>
<feature type="domain" description="Flavodoxin-like" evidence="8">
    <location>
        <begin position="3"/>
        <end position="149"/>
    </location>
</feature>
<evidence type="ECO:0000256" key="2">
    <source>
        <dbReference type="ARBA" id="ARBA00001974"/>
    </source>
</evidence>
<dbReference type="InterPro" id="IPR017927">
    <property type="entry name" value="FAD-bd_FR_type"/>
</dbReference>
<organism evidence="10 11">
    <name type="scientific">Anaeromyces robustus</name>
    <dbReference type="NCBI Taxonomy" id="1754192"/>
    <lineage>
        <taxon>Eukaryota</taxon>
        <taxon>Fungi</taxon>
        <taxon>Fungi incertae sedis</taxon>
        <taxon>Chytridiomycota</taxon>
        <taxon>Chytridiomycota incertae sedis</taxon>
        <taxon>Neocallimastigomycetes</taxon>
        <taxon>Neocallimastigales</taxon>
        <taxon>Neocallimastigaceae</taxon>
        <taxon>Anaeromyces</taxon>
    </lineage>
</organism>
<dbReference type="InterPro" id="IPR023173">
    <property type="entry name" value="NADPH_Cyt_P450_Rdtase_alpha"/>
</dbReference>
<dbReference type="PRINTS" id="PR00371">
    <property type="entry name" value="FPNCR"/>
</dbReference>
<dbReference type="Gene3D" id="3.40.50.360">
    <property type="match status" value="1"/>
</dbReference>
<dbReference type="InterPro" id="IPR039261">
    <property type="entry name" value="FNR_nucleotide-bd"/>
</dbReference>
<dbReference type="OrthoDB" id="1856718at2759"/>
<feature type="domain" description="FAD-binding FR-type" evidence="9">
    <location>
        <begin position="189"/>
        <end position="422"/>
    </location>
</feature>
<keyword evidence="11" id="KW-1185">Reference proteome</keyword>
<keyword evidence="7" id="KW-0560">Oxidoreductase</keyword>
<dbReference type="AlphaFoldDB" id="A0A1Y1X5D1"/>
<dbReference type="Gene3D" id="3.40.50.80">
    <property type="entry name" value="Nucleotide-binding domain of ferredoxin-NADP reductase (FNR) module"/>
    <property type="match status" value="1"/>
</dbReference>
<dbReference type="Proteomes" id="UP000193944">
    <property type="component" value="Unassembled WGS sequence"/>
</dbReference>
<dbReference type="PROSITE" id="PS50902">
    <property type="entry name" value="FLAVODOXIN_LIKE"/>
    <property type="match status" value="1"/>
</dbReference>
<sequence>MKLLILYATTKGNSKAIAETVLQGLDDYMFEEKRFMAIDKYEKEKLVNEDIVIFVCSTYGKGSEPEMMSDFWKYLTREHLPGNYLSNIHFAVFGCGSSRAKKLFNAASKRLYRRLTQLGGIPINDCGFGDASHENGHYETFYPWMEDLKKNLEALGLVALHKVKKQYEYTIDFSNEDLLETDSTIRNNKIVDEFEVIKNKRVTPKDYFRDTRVIDLKSLDNLSYKPGDIIEIIPVNLKSEVNDAIIRLQWEEIADIPFTIKSNRNIELPEIWKSTQTLRNLLEKSLDIFGKPNLKMGRHLRFIYEDYLKNENSDKLSDIESYIKNCLDEKKSIFDILCEFPTKDLRIDEILEIIPTIKARSYSITSSRKVRGDNIIELIIGINKFTTGNNETRTGISSKWISTLQLNDKIYATVKSGSMKFDSYIDQPMIMICTGTGIATIRSYLQERIFHGQRENYLFYGYRNSKVDDYYMDELQKYSKEGYVNLYLAASRDPDEKIYVQNKLIENSKLIWDLITNKKAHIIVSGNAKTLPSSVKTALRDIYIEESNCSSEQASKTLQILEDDGIYQEACY</sequence>
<dbReference type="EMBL" id="MCFG01000129">
    <property type="protein sequence ID" value="ORX81017.1"/>
    <property type="molecule type" value="Genomic_DNA"/>
</dbReference>
<dbReference type="SUPFAM" id="SSF52343">
    <property type="entry name" value="Ferredoxin reductase-like, C-terminal NADP-linked domain"/>
    <property type="match status" value="1"/>
</dbReference>
<dbReference type="GO" id="GO:0050660">
    <property type="term" value="F:flavin adenine dinucleotide binding"/>
    <property type="evidence" value="ECO:0007669"/>
    <property type="project" value="TreeGrafter"/>
</dbReference>
<dbReference type="SUPFAM" id="SSF52218">
    <property type="entry name" value="Flavoproteins"/>
    <property type="match status" value="1"/>
</dbReference>
<evidence type="ECO:0000256" key="5">
    <source>
        <dbReference type="ARBA" id="ARBA00022827"/>
    </source>
</evidence>
<proteinExistence type="predicted"/>
<dbReference type="PROSITE" id="PS51384">
    <property type="entry name" value="FAD_FR"/>
    <property type="match status" value="1"/>
</dbReference>
<comment type="caution">
    <text evidence="10">The sequence shown here is derived from an EMBL/GenBank/DDBJ whole genome shotgun (WGS) entry which is preliminary data.</text>
</comment>
<dbReference type="Gene3D" id="1.20.990.10">
    <property type="entry name" value="NADPH-cytochrome p450 Reductase, Chain A, domain 3"/>
    <property type="match status" value="1"/>
</dbReference>
<dbReference type="InterPro" id="IPR017938">
    <property type="entry name" value="Riboflavin_synthase-like_b-brl"/>
</dbReference>
<keyword evidence="3" id="KW-0285">Flavoprotein</keyword>
<dbReference type="GO" id="GO:0005829">
    <property type="term" value="C:cytosol"/>
    <property type="evidence" value="ECO:0007669"/>
    <property type="project" value="TreeGrafter"/>
</dbReference>
<evidence type="ECO:0000256" key="4">
    <source>
        <dbReference type="ARBA" id="ARBA00022643"/>
    </source>
</evidence>
<dbReference type="Pfam" id="PF00258">
    <property type="entry name" value="Flavodoxin_1"/>
    <property type="match status" value="1"/>
</dbReference>
<dbReference type="STRING" id="1754192.A0A1Y1X5D1"/>
<gene>
    <name evidence="10" type="ORF">BCR32DRAFT_293520</name>
</gene>
<keyword evidence="4" id="KW-0288">FMN</keyword>
<comment type="cofactor">
    <cofactor evidence="2">
        <name>FAD</name>
        <dbReference type="ChEBI" id="CHEBI:57692"/>
    </cofactor>
</comment>